<dbReference type="InterPro" id="IPR002223">
    <property type="entry name" value="Kunitz_BPTI"/>
</dbReference>
<dbReference type="InterPro" id="IPR050525">
    <property type="entry name" value="ECM_Assembly_Org"/>
</dbReference>
<feature type="domain" description="BPTI/Kunitz inhibitor" evidence="13">
    <location>
        <begin position="2452"/>
        <end position="2503"/>
    </location>
</feature>
<keyword evidence="5" id="KW-0677">Repeat</keyword>
<feature type="compositionally biased region" description="Low complexity" evidence="10">
    <location>
        <begin position="1759"/>
        <end position="1778"/>
    </location>
</feature>
<feature type="domain" description="VWFA" evidence="12">
    <location>
        <begin position="996"/>
        <end position="1172"/>
    </location>
</feature>
<evidence type="ECO:0000256" key="7">
    <source>
        <dbReference type="ARBA" id="ARBA00023119"/>
    </source>
</evidence>
<dbReference type="PANTHER" id="PTHR24020:SF86">
    <property type="entry name" value="COLLAGEN, TYPE VI, ALPHA 4"/>
    <property type="match status" value="1"/>
</dbReference>
<dbReference type="FunFam" id="3.40.50.410:FF:000003">
    <property type="entry name" value="Collagen type VI alpha 3 chain"/>
    <property type="match status" value="2"/>
</dbReference>
<dbReference type="Gene3D" id="4.10.410.10">
    <property type="entry name" value="Pancreatic trypsin inhibitor Kunitz domain"/>
    <property type="match status" value="2"/>
</dbReference>
<evidence type="ECO:0000256" key="10">
    <source>
        <dbReference type="SAM" id="MobiDB-lite"/>
    </source>
</evidence>
<keyword evidence="9" id="KW-0325">Glycoprotein</keyword>
<dbReference type="GeneID" id="113083476"/>
<dbReference type="Pfam" id="PF00092">
    <property type="entry name" value="VWA"/>
    <property type="match status" value="9"/>
</dbReference>
<dbReference type="PRINTS" id="PR00453">
    <property type="entry name" value="VWFADOMAIN"/>
</dbReference>
<dbReference type="InterPro" id="IPR036880">
    <property type="entry name" value="Kunitz_BPTI_sf"/>
</dbReference>
<feature type="domain" description="BPTI/Kunitz inhibitor" evidence="13">
    <location>
        <begin position="2522"/>
        <end position="2572"/>
    </location>
</feature>
<keyword evidence="7" id="KW-0176">Collagen</keyword>
<keyword evidence="2" id="KW-0964">Secreted</keyword>
<feature type="domain" description="VWFA" evidence="12">
    <location>
        <begin position="33"/>
        <end position="206"/>
    </location>
</feature>
<dbReference type="PROSITE" id="PS50234">
    <property type="entry name" value="VWFA"/>
    <property type="match status" value="9"/>
</dbReference>
<keyword evidence="14" id="KW-1185">Reference proteome</keyword>
<dbReference type="PRINTS" id="PR00759">
    <property type="entry name" value="BASICPTASE"/>
</dbReference>
<evidence type="ECO:0000259" key="13">
    <source>
        <dbReference type="PROSITE" id="PS50279"/>
    </source>
</evidence>
<organism evidence="14 15">
    <name type="scientific">Carassius auratus</name>
    <name type="common">Goldfish</name>
    <dbReference type="NCBI Taxonomy" id="7957"/>
    <lineage>
        <taxon>Eukaryota</taxon>
        <taxon>Metazoa</taxon>
        <taxon>Chordata</taxon>
        <taxon>Craniata</taxon>
        <taxon>Vertebrata</taxon>
        <taxon>Euteleostomi</taxon>
        <taxon>Actinopterygii</taxon>
        <taxon>Neopterygii</taxon>
        <taxon>Teleostei</taxon>
        <taxon>Ostariophysi</taxon>
        <taxon>Cypriniformes</taxon>
        <taxon>Cyprinidae</taxon>
        <taxon>Cyprininae</taxon>
        <taxon>Carassius</taxon>
    </lineage>
</organism>
<dbReference type="CDD" id="cd01472">
    <property type="entry name" value="vWA_collagen"/>
    <property type="match status" value="1"/>
</dbReference>
<feature type="chain" id="PRO_5027687361" evidence="11">
    <location>
        <begin position="23"/>
        <end position="2584"/>
    </location>
</feature>
<feature type="domain" description="VWFA" evidence="12">
    <location>
        <begin position="1183"/>
        <end position="1360"/>
    </location>
</feature>
<feature type="region of interest" description="Disordered" evidence="10">
    <location>
        <begin position="1579"/>
        <end position="1912"/>
    </location>
</feature>
<feature type="region of interest" description="Disordered" evidence="10">
    <location>
        <begin position="2361"/>
        <end position="2413"/>
    </location>
</feature>
<feature type="domain" description="VWFA" evidence="12">
    <location>
        <begin position="414"/>
        <end position="588"/>
    </location>
</feature>
<protein>
    <submittedName>
        <fullName evidence="15">Collagen alpha-6(VI) chain-like isoform X1</fullName>
    </submittedName>
</protein>
<dbReference type="FunFam" id="4.10.410.10:FF:000020">
    <property type="entry name" value="Collagen, type VI, alpha 3"/>
    <property type="match status" value="2"/>
</dbReference>
<feature type="domain" description="VWFA" evidence="12">
    <location>
        <begin position="620"/>
        <end position="798"/>
    </location>
</feature>
<dbReference type="PANTHER" id="PTHR24020">
    <property type="entry name" value="COLLAGEN ALPHA"/>
    <property type="match status" value="1"/>
</dbReference>
<keyword evidence="4 11" id="KW-0732">Signal</keyword>
<accession>A0A6P6NNW4</accession>
<dbReference type="InterPro" id="IPR020901">
    <property type="entry name" value="Prtase_inh_Kunz-CS"/>
</dbReference>
<gene>
    <name evidence="15" type="primary">LOC113083476</name>
</gene>
<evidence type="ECO:0000256" key="3">
    <source>
        <dbReference type="ARBA" id="ARBA00022530"/>
    </source>
</evidence>
<name>A0A6P6NNW4_CARAU</name>
<dbReference type="Pfam" id="PF01391">
    <property type="entry name" value="Collagen"/>
    <property type="match status" value="5"/>
</dbReference>
<proteinExistence type="predicted"/>
<comment type="subcellular location">
    <subcellularLocation>
        <location evidence="1">Secreted</location>
        <location evidence="1">Extracellular space</location>
        <location evidence="1">Extracellular matrix</location>
    </subcellularLocation>
</comment>
<dbReference type="CDD" id="cd01450">
    <property type="entry name" value="vWFA_subfamily_ECM"/>
    <property type="match status" value="5"/>
</dbReference>
<evidence type="ECO:0000256" key="5">
    <source>
        <dbReference type="ARBA" id="ARBA00022737"/>
    </source>
</evidence>
<keyword evidence="8" id="KW-1015">Disulfide bond</keyword>
<dbReference type="InterPro" id="IPR036465">
    <property type="entry name" value="vWFA_dom_sf"/>
</dbReference>
<dbReference type="InterPro" id="IPR002035">
    <property type="entry name" value="VWF_A"/>
</dbReference>
<dbReference type="KEGG" id="caua:113083476"/>
<evidence type="ECO:0000313" key="15">
    <source>
        <dbReference type="RefSeq" id="XP_026110318.1"/>
    </source>
</evidence>
<dbReference type="SMART" id="SM00327">
    <property type="entry name" value="VWA"/>
    <property type="match status" value="10"/>
</dbReference>
<dbReference type="CDD" id="cd22635">
    <property type="entry name" value="Kunitz_papilin"/>
    <property type="match status" value="1"/>
</dbReference>
<feature type="compositionally biased region" description="Gly residues" evidence="10">
    <location>
        <begin position="1800"/>
        <end position="1809"/>
    </location>
</feature>
<feature type="domain" description="VWFA" evidence="12">
    <location>
        <begin position="2145"/>
        <end position="2339"/>
    </location>
</feature>
<dbReference type="SUPFAM" id="SSF57362">
    <property type="entry name" value="BPTI-like"/>
    <property type="match status" value="2"/>
</dbReference>
<evidence type="ECO:0000256" key="1">
    <source>
        <dbReference type="ARBA" id="ARBA00004498"/>
    </source>
</evidence>
<sequence length="2584" mass="285475">MEKEWRLLGFLVLSLCFLFSNGQNIGCTEIQADIVLLVDSSGSIGESDFEEVRKFLHFFVDSFNLGPDKVRVGLAQYSDRPYQEFLLGEYSDKGDLHQKLNDLIYRKGRTNTGQALTFIRENYFTQAREKVPGIAIVITDGESNDDVEEPSQRLRSLGVSIFVIRVGRANMETLRTIANIPHEEFLFSIDSYQELQGLKESIRNKVCLTVTLQSQALEPTFADLFILVDSSASRQELQIIRNFLQRLIQQLNVGKNTNRVGLAQFSENVKEEFLLNTDKTRNEIFSSIRSLTLRPTGERRIGNAIEYARKNFFSTATGSRVSEGFKQFLLVISAGESADGVIQASRTIKEDAVTVFAVGLSKADANEMKDISSQTHSYKLVGNIQQVLQQITSAIDKWENAAVTGECTFDRMADIAFIVDQCENIRSEKFQLVRNFLKNTIGGLDVGEGKIKIALVLYSDIPRADVYFNTFDDKTDILRYISSMPYGRGKTNTGAALTFAKDKVFTKERGSRRDQNVQQVAVVITDGKSTDEVASAAAALRRSGVTVFALGIKDTEEEDLREIASYPYKKFVFNVKDFDKLNSLSNILTRTLCNQITDSLIPTGSQRFALQGCKQATKADIYFLLDDSGSIQNPEFADMKAFTKQLLEAFEIGQNHVRFGLVTFADNANIVFRVHEYNSKADIENAVTSLIHKGGGTRTDLGLRKMIPLFGEAVRTHGEEVRKLLIVITDGKSIGTAEPVDVPANLLRTEHNVIIYAIGVKNASVPELELISGSTERTFYVKNYYLLDEIKKGIITEICGCEGLFADVVFLLDGSANVHAEDFENMKEIMKLVIDKFATGPYKERVAVVQYGTNTKEEFSLNTFDNKDALSKEIMHIKKMNGETNTGKALTDVFNFFDISKGGRCGALKFLIVLTNGESRDDVAEPAKVLRDSFTNIIAIGMKHANRSQVLDIAGSHNGSEEGAFFVETFVSSRDLSNAILPTICNTECKMKTIIDVIFLVDASGSSNKDGFQEIMNLMKYMVSKSAVGEKQVRFGAITYSDNPQLEFTLNQYYSQTDIQRVISNLKASGGRRNTARALKYTLNYFDKIHGGRREENVPQALFLITDGKADDIDSMERLVNLAASNVTVFAIGIKEADTEQLNKTVGYDGIIHHVKNYKDLCGLQTQVAQELCEPICETKNLDLVFLIDGSESIKAYQWDAIKRYMIGIVRELDNTQVKWRVGVAQFSDIFMHHFYLNTYNSFVEVKEAIKYIVQRVQGTSTWEALRNIRYYFTKENGSRTDEGVPQNLLLITDGDNRQTEEWNTVDYLRNKNISITAIGIGKDANKNLLSRISEGNTVLIDTYEGLSLKMNIRRALHFLCEDRQSHDDPTPDCDIDIAFGFDVSRPTSTQTLFRPQVEQLVSAAIHRISMIGDLCCIVKDKIITRFGYRLVSGTDGSVLEDFGFEKYSEDVVEKVMSWQPTSPLEFNTLLLDSFREKFASSKAEAKVLIIFTDGLDAEIEHLKERSEKLRQSGVSALLIVSLEGTVDFHELEFGRSVGPSQPLSINMLNVGNALMKQIETLARMECCDVPCSCTGDPGPRGPPGNPGEKGFDGQKGHPGFPGDEGSMGERGPPGPNGSKGHNGCRGNRGMKGQRGIAGNKGEAGEDGLDGVDGEQGDAGLNGLPGPKGDPGSANMKGFRGSPGPKGHSGVRGDPGAPGRDNTFRGPKGERGDTGLPGDQGLPGPSGRPGDNGDPGAPGRKGRPGAPGASSNAKGEAGQPGLPGYPGQMGQPGPNGFQGDKGPPGVPGMQGPFGSTGPEGSKGGRGPRGPRGPPGDPGLKGSQGPEGFKGPLGQDGRDGYGPAGLKGHKGNNGYFGLPGLQGEDGTKGSSGSKGHKGYRGKPGNTGRPGTEGPPGDNGIDGHRGEKGPPGISPWPECDLVEHIRKNCPCCSGNGTQCPVYPTDLAIALDMSAGVTPQVFQRMRFAALSLLEDISIAETNCPQGARVSVIAYNSESRILIRFTDHLKKKTLKEAVGALALERTTKTRNIGQAMSFVARNIFKRVRSGRLMRKVAVFFTNGPSRDDSSLATAMLEFKAADIGLGVIAFSPADDVTRALQVDDTGSYIIVDGRGVNRIKQCIICFDRCNPDPVCGVILRPPPLRMDLDLSVLMDGSDNVNTQRYLNMKELLVSLLDRIDVSSEPSRADRKTRLSVYQQSSVYGSSYINEEFSFTKYKDRNIMKRHIKDTVKQVGGTSHPDFALEWLITNVILKVERPRSKRMVMAVFGEDFKHSKAQLDYLSRLCKCQNVVMFILMAGQRFDRTQMEELTSSPLDQHLVFLDDRGYGTRFAYAFLHMLHKGILPQSLIPTHDCHGFVVRPVGTGQQTTESAILPTEEPTEASTDEPTEEPTEELYEELTEEPTEEPITTEEPYNYYEDEQNRETFIEASQYDDTDQYREEFKKDKKEPSKTKARCFLEKDSGRVCGSYMSRWYYSQQTKKCMHFWYGGCGGNENRFLTEDECFKECVSTESENLQQDDSSFKDVCQLILDAGTCSNFSVKWYFNVSSGECVQFWYGGCDGNSNRFNTQEDCEIRCLRAKKYLKTSKQ</sequence>
<evidence type="ECO:0000256" key="11">
    <source>
        <dbReference type="SAM" id="SignalP"/>
    </source>
</evidence>
<evidence type="ECO:0000313" key="14">
    <source>
        <dbReference type="Proteomes" id="UP000515129"/>
    </source>
</evidence>
<feature type="domain" description="VWFA" evidence="12">
    <location>
        <begin position="807"/>
        <end position="984"/>
    </location>
</feature>
<dbReference type="Pfam" id="PF00014">
    <property type="entry name" value="Kunitz_BPTI"/>
    <property type="match status" value="2"/>
</dbReference>
<feature type="compositionally biased region" description="Low complexity" evidence="10">
    <location>
        <begin position="1734"/>
        <end position="1749"/>
    </location>
</feature>
<feature type="compositionally biased region" description="Acidic residues" evidence="10">
    <location>
        <begin position="1645"/>
        <end position="1656"/>
    </location>
</feature>
<evidence type="ECO:0000256" key="8">
    <source>
        <dbReference type="ARBA" id="ARBA00023157"/>
    </source>
</evidence>
<reference evidence="15" key="1">
    <citation type="submission" date="2025-08" db="UniProtKB">
        <authorList>
            <consortium name="RefSeq"/>
        </authorList>
    </citation>
    <scope>IDENTIFICATION</scope>
    <source>
        <strain evidence="15">Wakin</strain>
        <tissue evidence="15">Muscle</tissue>
    </source>
</reference>
<dbReference type="PROSITE" id="PS50279">
    <property type="entry name" value="BPTI_KUNITZ_2"/>
    <property type="match status" value="2"/>
</dbReference>
<dbReference type="InterPro" id="IPR008160">
    <property type="entry name" value="Collagen"/>
</dbReference>
<dbReference type="Gene3D" id="3.40.50.410">
    <property type="entry name" value="von Willebrand factor, type A domain"/>
    <property type="match status" value="9"/>
</dbReference>
<evidence type="ECO:0000256" key="9">
    <source>
        <dbReference type="ARBA" id="ARBA00023180"/>
    </source>
</evidence>
<dbReference type="GO" id="GO:0004867">
    <property type="term" value="F:serine-type endopeptidase inhibitor activity"/>
    <property type="evidence" value="ECO:0007669"/>
    <property type="project" value="InterPro"/>
</dbReference>
<dbReference type="FunFam" id="3.40.50.410:FF:000004">
    <property type="entry name" value="collagen alpha-6(VI) chain"/>
    <property type="match status" value="2"/>
</dbReference>
<evidence type="ECO:0000256" key="4">
    <source>
        <dbReference type="ARBA" id="ARBA00022729"/>
    </source>
</evidence>
<feature type="signal peptide" evidence="11">
    <location>
        <begin position="1"/>
        <end position="22"/>
    </location>
</feature>
<dbReference type="GO" id="GO:0005581">
    <property type="term" value="C:collagen trimer"/>
    <property type="evidence" value="ECO:0007669"/>
    <property type="project" value="UniProtKB-KW"/>
</dbReference>
<evidence type="ECO:0000259" key="12">
    <source>
        <dbReference type="PROSITE" id="PS50234"/>
    </source>
</evidence>
<evidence type="ECO:0000256" key="6">
    <source>
        <dbReference type="ARBA" id="ARBA00022889"/>
    </source>
</evidence>
<dbReference type="Proteomes" id="UP000515129">
    <property type="component" value="Unplaced"/>
</dbReference>
<evidence type="ECO:0000256" key="2">
    <source>
        <dbReference type="ARBA" id="ARBA00022525"/>
    </source>
</evidence>
<dbReference type="SMART" id="SM00131">
    <property type="entry name" value="KU"/>
    <property type="match status" value="2"/>
</dbReference>
<dbReference type="CDD" id="cd22630">
    <property type="entry name" value="Kunitz_collagen_alpha6_VI"/>
    <property type="match status" value="1"/>
</dbReference>
<keyword evidence="3" id="KW-0272">Extracellular matrix</keyword>
<dbReference type="SUPFAM" id="SSF53300">
    <property type="entry name" value="vWA-like"/>
    <property type="match status" value="10"/>
</dbReference>
<feature type="compositionally biased region" description="Acidic residues" evidence="10">
    <location>
        <begin position="2374"/>
        <end position="2405"/>
    </location>
</feature>
<dbReference type="RefSeq" id="XP_026110318.1">
    <property type="nucleotide sequence ID" value="XM_026254533.1"/>
</dbReference>
<feature type="domain" description="VWFA" evidence="12">
    <location>
        <begin position="223"/>
        <end position="395"/>
    </location>
</feature>
<dbReference type="PROSITE" id="PS00280">
    <property type="entry name" value="BPTI_KUNITZ_1"/>
    <property type="match status" value="2"/>
</dbReference>
<dbReference type="GO" id="GO:0007155">
    <property type="term" value="P:cell adhesion"/>
    <property type="evidence" value="ECO:0007669"/>
    <property type="project" value="UniProtKB-KW"/>
</dbReference>
<dbReference type="OrthoDB" id="6132182at2759"/>
<keyword evidence="6" id="KW-0130">Cell adhesion</keyword>
<feature type="domain" description="VWFA" evidence="12">
    <location>
        <begin position="1943"/>
        <end position="2097"/>
    </location>
</feature>